<dbReference type="EMBL" id="BAAATD010000012">
    <property type="protein sequence ID" value="GAA2625414.1"/>
    <property type="molecule type" value="Genomic_DNA"/>
</dbReference>
<dbReference type="RefSeq" id="WP_344547019.1">
    <property type="nucleotide sequence ID" value="NZ_BAAATD010000012.1"/>
</dbReference>
<dbReference type="Gene3D" id="1.10.10.1150">
    <property type="entry name" value="Coenzyme PQQ synthesis protein D (PqqD)"/>
    <property type="match status" value="1"/>
</dbReference>
<dbReference type="InterPro" id="IPR041881">
    <property type="entry name" value="PqqD_sf"/>
</dbReference>
<evidence type="ECO:0000313" key="1">
    <source>
        <dbReference type="EMBL" id="GAA2625414.1"/>
    </source>
</evidence>
<dbReference type="Proteomes" id="UP001501509">
    <property type="component" value="Unassembled WGS sequence"/>
</dbReference>
<protein>
    <recommendedName>
        <fullName evidence="3">Coenzyme PQQ synthesis protein D (PqqD)</fullName>
    </recommendedName>
</protein>
<accession>A0ABN3QFZ6</accession>
<dbReference type="Pfam" id="PF05402">
    <property type="entry name" value="PqqD"/>
    <property type="match status" value="1"/>
</dbReference>
<gene>
    <name evidence="1" type="ORF">GCM10010411_72610</name>
</gene>
<evidence type="ECO:0008006" key="3">
    <source>
        <dbReference type="Google" id="ProtNLM"/>
    </source>
</evidence>
<keyword evidence="2" id="KW-1185">Reference proteome</keyword>
<dbReference type="NCBIfam" id="NF033530">
    <property type="entry name" value="lasso_PqqD_Strm"/>
    <property type="match status" value="1"/>
</dbReference>
<organism evidence="1 2">
    <name type="scientific">Actinomadura fulvescens</name>
    <dbReference type="NCBI Taxonomy" id="46160"/>
    <lineage>
        <taxon>Bacteria</taxon>
        <taxon>Bacillati</taxon>
        <taxon>Actinomycetota</taxon>
        <taxon>Actinomycetes</taxon>
        <taxon>Streptosporangiales</taxon>
        <taxon>Thermomonosporaceae</taxon>
        <taxon>Actinomadura</taxon>
    </lineage>
</organism>
<dbReference type="InterPro" id="IPR008792">
    <property type="entry name" value="PQQD"/>
</dbReference>
<proteinExistence type="predicted"/>
<comment type="caution">
    <text evidence="1">The sequence shown here is derived from an EMBL/GenBank/DDBJ whole genome shotgun (WGS) entry which is preliminary data.</text>
</comment>
<evidence type="ECO:0000313" key="2">
    <source>
        <dbReference type="Proteomes" id="UP001501509"/>
    </source>
</evidence>
<reference evidence="1 2" key="1">
    <citation type="journal article" date="2019" name="Int. J. Syst. Evol. Microbiol.">
        <title>The Global Catalogue of Microorganisms (GCM) 10K type strain sequencing project: providing services to taxonomists for standard genome sequencing and annotation.</title>
        <authorList>
            <consortium name="The Broad Institute Genomics Platform"/>
            <consortium name="The Broad Institute Genome Sequencing Center for Infectious Disease"/>
            <person name="Wu L."/>
            <person name="Ma J."/>
        </authorList>
    </citation>
    <scope>NUCLEOTIDE SEQUENCE [LARGE SCALE GENOMIC DNA]</scope>
    <source>
        <strain evidence="1 2">JCM 6833</strain>
    </source>
</reference>
<name>A0ABN3QFZ6_9ACTN</name>
<sequence length="93" mass="10047">MAVRLRDGVSVAEVEHGFALLDERSGEYWTLNPTGSVILSTLLDGGTYEQAARHLADQYAIAVETVTGDVRQLVDDLESAGLIDDDGRQGEAR</sequence>